<reference evidence="2" key="1">
    <citation type="submission" date="2014-11" db="EMBL/GenBank/DDBJ databases">
        <authorList>
            <person name="Amaro Gonzalez C."/>
        </authorList>
    </citation>
    <scope>NUCLEOTIDE SEQUENCE</scope>
</reference>
<evidence type="ECO:0000256" key="1">
    <source>
        <dbReference type="SAM" id="MobiDB-lite"/>
    </source>
</evidence>
<feature type="compositionally biased region" description="Basic and acidic residues" evidence="1">
    <location>
        <begin position="33"/>
        <end position="47"/>
    </location>
</feature>
<reference evidence="2" key="2">
    <citation type="journal article" date="2015" name="Fish Shellfish Immunol.">
        <title>Early steps in the European eel (Anguilla anguilla)-Vibrio vulnificus interaction in the gills: Role of the RtxA13 toxin.</title>
        <authorList>
            <person name="Callol A."/>
            <person name="Pajuelo D."/>
            <person name="Ebbesson L."/>
            <person name="Teles M."/>
            <person name="MacKenzie S."/>
            <person name="Amaro C."/>
        </authorList>
    </citation>
    <scope>NUCLEOTIDE SEQUENCE</scope>
</reference>
<name>A0A0E9S4R1_ANGAN</name>
<proteinExistence type="predicted"/>
<dbReference type="AlphaFoldDB" id="A0A0E9S4R1"/>
<feature type="region of interest" description="Disordered" evidence="1">
    <location>
        <begin position="33"/>
        <end position="58"/>
    </location>
</feature>
<protein>
    <submittedName>
        <fullName evidence="2">Uncharacterized protein</fullName>
    </submittedName>
</protein>
<accession>A0A0E9S4R1</accession>
<organism evidence="2">
    <name type="scientific">Anguilla anguilla</name>
    <name type="common">European freshwater eel</name>
    <name type="synonym">Muraena anguilla</name>
    <dbReference type="NCBI Taxonomy" id="7936"/>
    <lineage>
        <taxon>Eukaryota</taxon>
        <taxon>Metazoa</taxon>
        <taxon>Chordata</taxon>
        <taxon>Craniata</taxon>
        <taxon>Vertebrata</taxon>
        <taxon>Euteleostomi</taxon>
        <taxon>Actinopterygii</taxon>
        <taxon>Neopterygii</taxon>
        <taxon>Teleostei</taxon>
        <taxon>Anguilliformes</taxon>
        <taxon>Anguillidae</taxon>
        <taxon>Anguilla</taxon>
    </lineage>
</organism>
<feature type="compositionally biased region" description="Basic residues" evidence="1">
    <location>
        <begin position="48"/>
        <end position="58"/>
    </location>
</feature>
<dbReference type="EMBL" id="GBXM01072917">
    <property type="protein sequence ID" value="JAH35660.1"/>
    <property type="molecule type" value="Transcribed_RNA"/>
</dbReference>
<sequence>MVEDEEELVKSESQEALCPRKLEINFEELLKQKQEAERRRTEEERRQRWSWRRRHTSS</sequence>
<evidence type="ECO:0000313" key="2">
    <source>
        <dbReference type="EMBL" id="JAH35660.1"/>
    </source>
</evidence>